<accession>B9L2W3</accession>
<dbReference type="AlphaFoldDB" id="B9L2W3"/>
<feature type="compositionally biased region" description="Basic and acidic residues" evidence="1">
    <location>
        <begin position="83"/>
        <end position="96"/>
    </location>
</feature>
<organism evidence="2 3">
    <name type="scientific">Thermomicrobium roseum (strain ATCC 27502 / DSM 5159 / P-2)</name>
    <dbReference type="NCBI Taxonomy" id="309801"/>
    <lineage>
        <taxon>Bacteria</taxon>
        <taxon>Pseudomonadati</taxon>
        <taxon>Thermomicrobiota</taxon>
        <taxon>Thermomicrobia</taxon>
        <taxon>Thermomicrobiales</taxon>
        <taxon>Thermomicrobiaceae</taxon>
        <taxon>Thermomicrobium</taxon>
    </lineage>
</organism>
<gene>
    <name evidence="2" type="ordered locus">trd_A0127</name>
</gene>
<evidence type="ECO:0000313" key="3">
    <source>
        <dbReference type="Proteomes" id="UP000000447"/>
    </source>
</evidence>
<evidence type="ECO:0000313" key="2">
    <source>
        <dbReference type="EMBL" id="ACM06777.1"/>
    </source>
</evidence>
<proteinExistence type="predicted"/>
<dbReference type="EMBL" id="CP001276">
    <property type="protein sequence ID" value="ACM06777.1"/>
    <property type="molecule type" value="Genomic_DNA"/>
</dbReference>
<evidence type="ECO:0000256" key="1">
    <source>
        <dbReference type="SAM" id="MobiDB-lite"/>
    </source>
</evidence>
<protein>
    <submittedName>
        <fullName evidence="2">Virion protein US10</fullName>
    </submittedName>
</protein>
<dbReference type="Proteomes" id="UP000000447">
    <property type="component" value="Plasmid unnamed"/>
</dbReference>
<sequence>MRRTWAPIAARSVEETRRVSALLAPLAWGGSGGDACPRTPPRSGVALAVRTPMRPVGEPVPSDRHPSRSLRALTATQRSLVRLGERAGPRSRDRTEVGAPAPSEKRSQLALH</sequence>
<reference evidence="2 3" key="1">
    <citation type="journal article" date="2009" name="PLoS ONE">
        <title>Complete genome sequence of the aerobic CO-oxidizing thermophile Thermomicrobium roseum.</title>
        <authorList>
            <person name="Wu D."/>
            <person name="Raymond J."/>
            <person name="Wu M."/>
            <person name="Chatterji S."/>
            <person name="Ren Q."/>
            <person name="Graham J.E."/>
            <person name="Bryant D.A."/>
            <person name="Robb F."/>
            <person name="Colman A."/>
            <person name="Tallon L.J."/>
            <person name="Badger J.H."/>
            <person name="Madupu R."/>
            <person name="Ward N.L."/>
            <person name="Eisen J.A."/>
        </authorList>
    </citation>
    <scope>NUCLEOTIDE SEQUENCE [LARGE SCALE GENOMIC DNA]</scope>
    <source>
        <strain evidence="3">ATCC 27502 / DSM 5159 / P-2</strain>
        <plasmid evidence="2">unnamed</plasmid>
    </source>
</reference>
<feature type="compositionally biased region" description="Basic and acidic residues" evidence="1">
    <location>
        <begin position="103"/>
        <end position="112"/>
    </location>
</feature>
<geneLocation type="plasmid" evidence="3">
    <name>Tros</name>
</geneLocation>
<dbReference type="KEGG" id="tro:trd_A0127"/>
<name>B9L2W3_THERP</name>
<keyword evidence="3" id="KW-1185">Reference proteome</keyword>
<keyword evidence="2" id="KW-0614">Plasmid</keyword>
<feature type="region of interest" description="Disordered" evidence="1">
    <location>
        <begin position="29"/>
        <end position="112"/>
    </location>
</feature>
<dbReference type="HOGENOM" id="CLU_2144692_0_0_0"/>